<dbReference type="InterPro" id="IPR018644">
    <property type="entry name" value="DUF2071"/>
</dbReference>
<gene>
    <name evidence="1" type="ORF">C449_14897</name>
</gene>
<dbReference type="PATRIC" id="fig|1227455.4.peg.3031"/>
<reference evidence="1 2" key="1">
    <citation type="journal article" date="2014" name="PLoS Genet.">
        <title>Phylogenetically driven sequencing of extremely halophilic archaea reveals strategies for static and dynamic osmo-response.</title>
        <authorList>
            <person name="Becker E.A."/>
            <person name="Seitzer P.M."/>
            <person name="Tritt A."/>
            <person name="Larsen D."/>
            <person name="Krusor M."/>
            <person name="Yao A.I."/>
            <person name="Wu D."/>
            <person name="Madern D."/>
            <person name="Eisen J.A."/>
            <person name="Darling A.E."/>
            <person name="Facciotti M.T."/>
        </authorList>
    </citation>
    <scope>NUCLEOTIDE SEQUENCE [LARGE SCALE GENOMIC DNA]</scope>
    <source>
        <strain evidence="1 2">DSM 5350</strain>
    </source>
</reference>
<dbReference type="SUPFAM" id="SSF160104">
    <property type="entry name" value="Acetoacetate decarboxylase-like"/>
    <property type="match status" value="1"/>
</dbReference>
<dbReference type="InterPro" id="IPR023375">
    <property type="entry name" value="ADC_dom_sf"/>
</dbReference>
<organism evidence="1 2">
    <name type="scientific">Halococcus saccharolyticus DSM 5350</name>
    <dbReference type="NCBI Taxonomy" id="1227455"/>
    <lineage>
        <taxon>Archaea</taxon>
        <taxon>Methanobacteriati</taxon>
        <taxon>Methanobacteriota</taxon>
        <taxon>Stenosarchaea group</taxon>
        <taxon>Halobacteria</taxon>
        <taxon>Halobacteriales</taxon>
        <taxon>Halococcaceae</taxon>
        <taxon>Halococcus</taxon>
    </lineage>
</organism>
<dbReference type="PANTHER" id="PTHR39186">
    <property type="entry name" value="DUF2071 FAMILY PROTEIN"/>
    <property type="match status" value="1"/>
</dbReference>
<evidence type="ECO:0008006" key="3">
    <source>
        <dbReference type="Google" id="ProtNLM"/>
    </source>
</evidence>
<evidence type="ECO:0000313" key="2">
    <source>
        <dbReference type="Proteomes" id="UP000011669"/>
    </source>
</evidence>
<dbReference type="InParanoid" id="M0MC07"/>
<name>M0MC07_9EURY</name>
<evidence type="ECO:0000313" key="1">
    <source>
        <dbReference type="EMBL" id="EMA43276.1"/>
    </source>
</evidence>
<dbReference type="AlphaFoldDB" id="M0MC07"/>
<dbReference type="OrthoDB" id="233478at2157"/>
<dbReference type="Proteomes" id="UP000011669">
    <property type="component" value="Unassembled WGS sequence"/>
</dbReference>
<dbReference type="PANTHER" id="PTHR39186:SF1">
    <property type="entry name" value="DUF2071 DOMAIN-CONTAINING PROTEIN"/>
    <property type="match status" value="1"/>
</dbReference>
<sequence length="233" mass="26284">MVVALAMDWQELLFANWPVDPDIVDAHLPDALDVDTYDGNAWLSVVPFTNAAVRPRGLPTRLGVDLPELNLRTYVTCEDTPSVYFFSLDAEGVLGVLGARLFHHLPYYYARMTHRRSEGGASRFESRRLHPGARPVEFAATYELASERLDPEPDSLATFLTERYRFHTEAPDGTVRYSTIDHDPWPLYPANVRIDENTLFRANGFADPTGEPVHYYSPGVEITASASKRLEKQ</sequence>
<protein>
    <recommendedName>
        <fullName evidence="3">DUF2071 domain-containing protein</fullName>
    </recommendedName>
</protein>
<keyword evidence="2" id="KW-1185">Reference proteome</keyword>
<accession>M0MC07</accession>
<comment type="caution">
    <text evidence="1">The sequence shown here is derived from an EMBL/GenBank/DDBJ whole genome shotgun (WGS) entry which is preliminary data.</text>
</comment>
<proteinExistence type="predicted"/>
<dbReference type="Pfam" id="PF09844">
    <property type="entry name" value="DUF2071"/>
    <property type="match status" value="1"/>
</dbReference>
<dbReference type="EMBL" id="AOMD01000030">
    <property type="protein sequence ID" value="EMA43276.1"/>
    <property type="molecule type" value="Genomic_DNA"/>
</dbReference>
<dbReference type="RefSeq" id="WP_006078833.1">
    <property type="nucleotide sequence ID" value="NZ_AOMD01000030.1"/>
</dbReference>